<dbReference type="AlphaFoldDB" id="A0A4Z0GSY7"/>
<dbReference type="Proteomes" id="UP000298347">
    <property type="component" value="Unassembled WGS sequence"/>
</dbReference>
<name>A0A4Z0GSY7_9BACL</name>
<comment type="caution">
    <text evidence="1">The sequence shown here is derived from an EMBL/GenBank/DDBJ whole genome shotgun (WGS) entry which is preliminary data.</text>
</comment>
<organism evidence="1 2">
    <name type="scientific">Sporolactobacillus shoreae</name>
    <dbReference type="NCBI Taxonomy" id="1465501"/>
    <lineage>
        <taxon>Bacteria</taxon>
        <taxon>Bacillati</taxon>
        <taxon>Bacillota</taxon>
        <taxon>Bacilli</taxon>
        <taxon>Bacillales</taxon>
        <taxon>Sporolactobacillaceae</taxon>
        <taxon>Sporolactobacillus</taxon>
    </lineage>
</organism>
<accession>A0A4Z0GSY7</accession>
<sequence>MGKMDEQIIVVKRALLFGDGISNDLTFQGTEKSEASVDELEKRMAEYYEVMRRGDAEANPAYKQPIPYALLRRGNQYFTYERLGGGGEQRLHGKLSIGVGGHMNKVEGAQSFKQVLSVNLHRELNEELIINGAAESEIRAIGLINDDATDVGRVHIGLLVAIDFPESASVVVREKDKLEGKWLTLSELLGKETYGRLESWSAFAVDLLAKR</sequence>
<proteinExistence type="predicted"/>
<reference evidence="1 2" key="1">
    <citation type="journal article" date="2015" name="Int. J. Syst. Evol. Microbiol.">
        <title>Sporolactobacillus shoreae sp. nov. and Sporolactobacillus spathodeae sp. nov., two spore-forming lactic acid bacteria isolated from tree barks in Thailand.</title>
        <authorList>
            <person name="Thamacharoensuk T."/>
            <person name="Kitahara M."/>
            <person name="Ohkuma M."/>
            <person name="Thongchul N."/>
            <person name="Tanasupawat S."/>
        </authorList>
    </citation>
    <scope>NUCLEOTIDE SEQUENCE [LARGE SCALE GENOMIC DNA]</scope>
    <source>
        <strain evidence="1 2">BK92</strain>
    </source>
</reference>
<protein>
    <recommendedName>
        <fullName evidence="3">Nudix hydrolase domain-containing protein</fullName>
    </recommendedName>
</protein>
<dbReference type="Gene3D" id="3.90.79.10">
    <property type="entry name" value="Nucleoside Triphosphate Pyrophosphohydrolase"/>
    <property type="match status" value="1"/>
</dbReference>
<evidence type="ECO:0000313" key="1">
    <source>
        <dbReference type="EMBL" id="TGB00121.1"/>
    </source>
</evidence>
<evidence type="ECO:0008006" key="3">
    <source>
        <dbReference type="Google" id="ProtNLM"/>
    </source>
</evidence>
<dbReference type="OrthoDB" id="6398375at2"/>
<dbReference type="EMBL" id="SRJD01000001">
    <property type="protein sequence ID" value="TGB00121.1"/>
    <property type="molecule type" value="Genomic_DNA"/>
</dbReference>
<gene>
    <name evidence="1" type="ORF">E4665_00110</name>
</gene>
<keyword evidence="2" id="KW-1185">Reference proteome</keyword>
<dbReference type="RefSeq" id="WP_135346767.1">
    <property type="nucleotide sequence ID" value="NZ_SRJD01000001.1"/>
</dbReference>
<evidence type="ECO:0000313" key="2">
    <source>
        <dbReference type="Proteomes" id="UP000298347"/>
    </source>
</evidence>